<dbReference type="GO" id="GO:0006631">
    <property type="term" value="P:fatty acid metabolic process"/>
    <property type="evidence" value="ECO:0007669"/>
    <property type="project" value="InterPro"/>
</dbReference>
<name>A0A3S3T3K3_9HYPH</name>
<dbReference type="Proteomes" id="UP000287687">
    <property type="component" value="Unassembled WGS sequence"/>
</dbReference>
<keyword evidence="1" id="KW-0560">Oxidoreductase</keyword>
<proteinExistence type="predicted"/>
<organism evidence="4 5">
    <name type="scientific">Neorhizobium lilium</name>
    <dbReference type="NCBI Taxonomy" id="2503024"/>
    <lineage>
        <taxon>Bacteria</taxon>
        <taxon>Pseudomonadati</taxon>
        <taxon>Pseudomonadota</taxon>
        <taxon>Alphaproteobacteria</taxon>
        <taxon>Hyphomicrobiales</taxon>
        <taxon>Rhizobiaceae</taxon>
        <taxon>Rhizobium/Agrobacterium group</taxon>
        <taxon>Neorhizobium</taxon>
    </lineage>
</organism>
<dbReference type="SUPFAM" id="SSF51735">
    <property type="entry name" value="NAD(P)-binding Rossmann-fold domains"/>
    <property type="match status" value="1"/>
</dbReference>
<comment type="caution">
    <text evidence="4">The sequence shown here is derived from an EMBL/GenBank/DDBJ whole genome shotgun (WGS) entry which is preliminary data.</text>
</comment>
<dbReference type="GO" id="GO:0070403">
    <property type="term" value="F:NAD+ binding"/>
    <property type="evidence" value="ECO:0007669"/>
    <property type="project" value="InterPro"/>
</dbReference>
<dbReference type="Pfam" id="PF02737">
    <property type="entry name" value="3HCDH_N"/>
    <property type="match status" value="1"/>
</dbReference>
<dbReference type="InterPro" id="IPR006176">
    <property type="entry name" value="3-OHacyl-CoA_DH_NAD-bd"/>
</dbReference>
<gene>
    <name evidence="4" type="ORF">EPK99_02935</name>
</gene>
<protein>
    <submittedName>
        <fullName evidence="4">3-hydroxyacyl-CoA dehydrogenase</fullName>
    </submittedName>
</protein>
<feature type="domain" description="3-hydroxyacyl-CoA dehydrogenase NAD binding" evidence="3">
    <location>
        <begin position="41"/>
        <end position="214"/>
    </location>
</feature>
<dbReference type="InterPro" id="IPR008927">
    <property type="entry name" value="6-PGluconate_DH-like_C_sf"/>
</dbReference>
<dbReference type="OrthoDB" id="9803287at2"/>
<dbReference type="InterPro" id="IPR036291">
    <property type="entry name" value="NAD(P)-bd_dom_sf"/>
</dbReference>
<evidence type="ECO:0000313" key="5">
    <source>
        <dbReference type="Proteomes" id="UP000287687"/>
    </source>
</evidence>
<sequence length="343" mass="37360">MRQSSSRAASAHGLISSFHGTTSTRRFARRLIRKTLMQKLTIGVVGFGVIGQRWAAAFAHAGHDVRAFDPDPAREADYGQTLHDLMSDLDALGATNATRGRIEFFTSLAEALSGVDFVQENGPEKIELKRKLLAEIENHVGDEVVIASSSSALLVTDMQTECRVPGRIVLGHPFNPVHLMPLVEIVGGTLTAPKTLQRAKVIYDEMGKKAVVLNREITGHLALRLMGAMWREAIALVRDGVASVEDVDRAFMYGPGPKWTLQGSFISNQLNAAGMEDFLRKYGPTYQAIWDTLLDAKLDEATIRAVATSTADAVNGRSQEQLKSEREAGLITMLQGVARHGAL</sequence>
<dbReference type="Gene3D" id="3.40.50.720">
    <property type="entry name" value="NAD(P)-binding Rossmann-like Domain"/>
    <property type="match status" value="1"/>
</dbReference>
<dbReference type="GO" id="GO:0016616">
    <property type="term" value="F:oxidoreductase activity, acting on the CH-OH group of donors, NAD or NADP as acceptor"/>
    <property type="evidence" value="ECO:0007669"/>
    <property type="project" value="InterPro"/>
</dbReference>
<dbReference type="AlphaFoldDB" id="A0A3S3T3K3"/>
<dbReference type="InterPro" id="IPR006108">
    <property type="entry name" value="3HC_DH_C"/>
</dbReference>
<dbReference type="PANTHER" id="PTHR48075">
    <property type="entry name" value="3-HYDROXYACYL-COA DEHYDROGENASE FAMILY PROTEIN"/>
    <property type="match status" value="1"/>
</dbReference>
<evidence type="ECO:0000313" key="4">
    <source>
        <dbReference type="EMBL" id="RWX81289.1"/>
    </source>
</evidence>
<feature type="domain" description="3-hydroxyacyl-CoA dehydrogenase C-terminal" evidence="2">
    <location>
        <begin position="219"/>
        <end position="261"/>
    </location>
</feature>
<dbReference type="Gene3D" id="1.10.1040.10">
    <property type="entry name" value="N-(1-d-carboxylethyl)-l-norvaline Dehydrogenase, domain 2"/>
    <property type="match status" value="1"/>
</dbReference>
<dbReference type="PANTHER" id="PTHR48075:SF5">
    <property type="entry name" value="3-HYDROXYBUTYRYL-COA DEHYDROGENASE"/>
    <property type="match status" value="1"/>
</dbReference>
<evidence type="ECO:0000259" key="2">
    <source>
        <dbReference type="Pfam" id="PF00725"/>
    </source>
</evidence>
<dbReference type="EMBL" id="SBIP01000001">
    <property type="protein sequence ID" value="RWX81289.1"/>
    <property type="molecule type" value="Genomic_DNA"/>
</dbReference>
<evidence type="ECO:0000256" key="1">
    <source>
        <dbReference type="ARBA" id="ARBA00023002"/>
    </source>
</evidence>
<accession>A0A3S3T3K3</accession>
<reference evidence="4 5" key="1">
    <citation type="submission" date="2019-01" db="EMBL/GenBank/DDBJ databases">
        <title>The draft genome of Rhizobium sp. 24NR.</title>
        <authorList>
            <person name="Liu L."/>
            <person name="Liang L."/>
            <person name="Shi S."/>
            <person name="Xu L."/>
            <person name="Wang X."/>
            <person name="Li L."/>
            <person name="Zhang X."/>
        </authorList>
    </citation>
    <scope>NUCLEOTIDE SEQUENCE [LARGE SCALE GENOMIC DNA]</scope>
    <source>
        <strain evidence="4 5">24NR</strain>
    </source>
</reference>
<dbReference type="InterPro" id="IPR013328">
    <property type="entry name" value="6PGD_dom2"/>
</dbReference>
<keyword evidence="5" id="KW-1185">Reference proteome</keyword>
<dbReference type="Pfam" id="PF00725">
    <property type="entry name" value="3HCDH"/>
    <property type="match status" value="1"/>
</dbReference>
<evidence type="ECO:0000259" key="3">
    <source>
        <dbReference type="Pfam" id="PF02737"/>
    </source>
</evidence>
<dbReference type="SUPFAM" id="SSF48179">
    <property type="entry name" value="6-phosphogluconate dehydrogenase C-terminal domain-like"/>
    <property type="match status" value="1"/>
</dbReference>